<comment type="caution">
    <text evidence="2">The sequence shown here is derived from an EMBL/GenBank/DDBJ whole genome shotgun (WGS) entry which is preliminary data.</text>
</comment>
<sequence>MSLQSYLPILRMNSVRDSPESCCPSVVLLLMEDKLPRVLTHYRNSFLTPSSCHRICLLLLEFLTFYFNNCKTQNDYADLNQTANNKAENRMAFRLCFIWNRYIVTNQLISCGKTMFFAIFCCSIASPFSLSTAFHLVWNFQD</sequence>
<dbReference type="AlphaFoldDB" id="A0AAW0K142"/>
<protein>
    <submittedName>
        <fullName evidence="2">Uncharacterized protein</fullName>
    </submittedName>
</protein>
<keyword evidence="1" id="KW-0812">Transmembrane</keyword>
<evidence type="ECO:0000313" key="2">
    <source>
        <dbReference type="EMBL" id="KAK7833000.1"/>
    </source>
</evidence>
<keyword evidence="1" id="KW-1133">Transmembrane helix</keyword>
<evidence type="ECO:0000256" key="1">
    <source>
        <dbReference type="SAM" id="Phobius"/>
    </source>
</evidence>
<organism evidence="2 3">
    <name type="scientific">Myodes glareolus</name>
    <name type="common">Bank vole</name>
    <name type="synonym">Clethrionomys glareolus</name>
    <dbReference type="NCBI Taxonomy" id="447135"/>
    <lineage>
        <taxon>Eukaryota</taxon>
        <taxon>Metazoa</taxon>
        <taxon>Chordata</taxon>
        <taxon>Craniata</taxon>
        <taxon>Vertebrata</taxon>
        <taxon>Euteleostomi</taxon>
        <taxon>Mammalia</taxon>
        <taxon>Eutheria</taxon>
        <taxon>Euarchontoglires</taxon>
        <taxon>Glires</taxon>
        <taxon>Rodentia</taxon>
        <taxon>Myomorpha</taxon>
        <taxon>Muroidea</taxon>
        <taxon>Cricetidae</taxon>
        <taxon>Arvicolinae</taxon>
        <taxon>Myodes</taxon>
    </lineage>
</organism>
<proteinExistence type="predicted"/>
<keyword evidence="3" id="KW-1185">Reference proteome</keyword>
<dbReference type="EMBL" id="JBBHLL010000008">
    <property type="protein sequence ID" value="KAK7833000.1"/>
    <property type="molecule type" value="Genomic_DNA"/>
</dbReference>
<accession>A0AAW0K142</accession>
<gene>
    <name evidence="2" type="ORF">U0070_012156</name>
</gene>
<name>A0AAW0K142_MYOGA</name>
<dbReference type="Proteomes" id="UP001488838">
    <property type="component" value="Unassembled WGS sequence"/>
</dbReference>
<evidence type="ECO:0000313" key="3">
    <source>
        <dbReference type="Proteomes" id="UP001488838"/>
    </source>
</evidence>
<feature type="transmembrane region" description="Helical" evidence="1">
    <location>
        <begin position="116"/>
        <end position="138"/>
    </location>
</feature>
<keyword evidence="1" id="KW-0472">Membrane</keyword>
<reference evidence="2 3" key="1">
    <citation type="journal article" date="2023" name="bioRxiv">
        <title>Conserved and derived expression patterns and positive selection on dental genes reveal complex evolutionary context of ever-growing rodent molars.</title>
        <authorList>
            <person name="Calamari Z.T."/>
            <person name="Song A."/>
            <person name="Cohen E."/>
            <person name="Akter M."/>
            <person name="Roy R.D."/>
            <person name="Hallikas O."/>
            <person name="Christensen M.M."/>
            <person name="Li P."/>
            <person name="Marangoni P."/>
            <person name="Jernvall J."/>
            <person name="Klein O.D."/>
        </authorList>
    </citation>
    <scope>NUCLEOTIDE SEQUENCE [LARGE SCALE GENOMIC DNA]</scope>
    <source>
        <strain evidence="2">V071</strain>
    </source>
</reference>